<reference evidence="2" key="1">
    <citation type="journal article" date="2020" name="Stud. Mycol.">
        <title>101 Dothideomycetes genomes: a test case for predicting lifestyles and emergence of pathogens.</title>
        <authorList>
            <person name="Haridas S."/>
            <person name="Albert R."/>
            <person name="Binder M."/>
            <person name="Bloem J."/>
            <person name="Labutti K."/>
            <person name="Salamov A."/>
            <person name="Andreopoulos B."/>
            <person name="Baker S."/>
            <person name="Barry K."/>
            <person name="Bills G."/>
            <person name="Bluhm B."/>
            <person name="Cannon C."/>
            <person name="Castanera R."/>
            <person name="Culley D."/>
            <person name="Daum C."/>
            <person name="Ezra D."/>
            <person name="Gonzalez J."/>
            <person name="Henrissat B."/>
            <person name="Kuo A."/>
            <person name="Liang C."/>
            <person name="Lipzen A."/>
            <person name="Lutzoni F."/>
            <person name="Magnuson J."/>
            <person name="Mondo S."/>
            <person name="Nolan M."/>
            <person name="Ohm R."/>
            <person name="Pangilinan J."/>
            <person name="Park H.-J."/>
            <person name="Ramirez L."/>
            <person name="Alfaro M."/>
            <person name="Sun H."/>
            <person name="Tritt A."/>
            <person name="Yoshinaga Y."/>
            <person name="Zwiers L.-H."/>
            <person name="Turgeon B."/>
            <person name="Goodwin S."/>
            <person name="Spatafora J."/>
            <person name="Crous P."/>
            <person name="Grigoriev I."/>
        </authorList>
    </citation>
    <scope>NUCLEOTIDE SEQUENCE</scope>
    <source>
        <strain evidence="2">CBS 207.26</strain>
    </source>
</reference>
<evidence type="ECO:0000313" key="3">
    <source>
        <dbReference type="Proteomes" id="UP000800200"/>
    </source>
</evidence>
<accession>A0A6A6EW46</accession>
<sequence>MQNAIKNPLAQLNALERIAFSIKSLLDVKRHQAGLPPLGDSDAVSEEIEKETEKKETEKEEDNNDEDNNDESPGPSTRASRKAKAGRKRSAGGALKGPAYKKSKAAGKRRADWEES</sequence>
<evidence type="ECO:0000256" key="1">
    <source>
        <dbReference type="SAM" id="MobiDB-lite"/>
    </source>
</evidence>
<feature type="compositionally biased region" description="Basic residues" evidence="1">
    <location>
        <begin position="99"/>
        <end position="108"/>
    </location>
</feature>
<name>A0A6A6EW46_9PEZI</name>
<gene>
    <name evidence="2" type="ORF">K469DRAFT_689168</name>
</gene>
<dbReference type="Proteomes" id="UP000800200">
    <property type="component" value="Unassembled WGS sequence"/>
</dbReference>
<proteinExistence type="predicted"/>
<feature type="compositionally biased region" description="Basic residues" evidence="1">
    <location>
        <begin position="79"/>
        <end position="90"/>
    </location>
</feature>
<evidence type="ECO:0000313" key="2">
    <source>
        <dbReference type="EMBL" id="KAF2194116.1"/>
    </source>
</evidence>
<organism evidence="2 3">
    <name type="scientific">Zopfia rhizophila CBS 207.26</name>
    <dbReference type="NCBI Taxonomy" id="1314779"/>
    <lineage>
        <taxon>Eukaryota</taxon>
        <taxon>Fungi</taxon>
        <taxon>Dikarya</taxon>
        <taxon>Ascomycota</taxon>
        <taxon>Pezizomycotina</taxon>
        <taxon>Dothideomycetes</taxon>
        <taxon>Dothideomycetes incertae sedis</taxon>
        <taxon>Zopfiaceae</taxon>
        <taxon>Zopfia</taxon>
    </lineage>
</organism>
<feature type="compositionally biased region" description="Acidic residues" evidence="1">
    <location>
        <begin position="59"/>
        <end position="70"/>
    </location>
</feature>
<dbReference type="AlphaFoldDB" id="A0A6A6EW46"/>
<keyword evidence="3" id="KW-1185">Reference proteome</keyword>
<protein>
    <submittedName>
        <fullName evidence="2">Uncharacterized protein</fullName>
    </submittedName>
</protein>
<feature type="region of interest" description="Disordered" evidence="1">
    <location>
        <begin position="32"/>
        <end position="116"/>
    </location>
</feature>
<dbReference type="EMBL" id="ML994612">
    <property type="protein sequence ID" value="KAF2194116.1"/>
    <property type="molecule type" value="Genomic_DNA"/>
</dbReference>